<keyword evidence="1" id="KW-0289">Folate biosynthesis</keyword>
<keyword evidence="1" id="KW-0418">Kinase</keyword>
<keyword evidence="1" id="KW-0460">Magnesium</keyword>
<evidence type="ECO:0000259" key="2">
    <source>
        <dbReference type="Pfam" id="PF01973"/>
    </source>
</evidence>
<dbReference type="PANTHER" id="PTHR39648">
    <property type="entry name" value="6-HYDROXYMETHYL-7,8-DIHYDROPTERIN PYROPHOSPHOKINASE"/>
    <property type="match status" value="1"/>
</dbReference>
<dbReference type="PANTHER" id="PTHR39648:SF1">
    <property type="entry name" value="6-HYDROXYMETHYL-7,8-DIHYDROPTERIN PYROPHOSPHOKINASE"/>
    <property type="match status" value="1"/>
</dbReference>
<dbReference type="AlphaFoldDB" id="A0A1D8S4H3"/>
<comment type="catalytic activity">
    <reaction evidence="1">
        <text>6-hydroxymethyl-7,8-dihydropterin + ATP = (7,8-dihydropterin-6-yl)methyl diphosphate + AMP + H(+)</text>
        <dbReference type="Rhea" id="RHEA:11412"/>
        <dbReference type="ChEBI" id="CHEBI:15378"/>
        <dbReference type="ChEBI" id="CHEBI:30616"/>
        <dbReference type="ChEBI" id="CHEBI:44841"/>
        <dbReference type="ChEBI" id="CHEBI:72950"/>
        <dbReference type="ChEBI" id="CHEBI:456215"/>
        <dbReference type="EC" id="2.7.6.3"/>
    </reaction>
</comment>
<comment type="pathway">
    <text evidence="1">Cofactor biosynthesis; tetrahydrofolate biosynthesis; 2-amino-4-hydroxy-6-hydroxymethyl-7,8-dihydropteridine diphosphate from 7,8-dihydroneopterin triphosphate: step 4/4.</text>
</comment>
<protein>
    <recommendedName>
        <fullName evidence="1">6-hydroxymethyl-7,8-dihydropterin pyrophosphokinase</fullName>
        <shortName evidence="1">HPPK</shortName>
        <ecNumber evidence="1">2.7.6.3</ecNumber>
    </recommendedName>
    <alternativeName>
        <fullName evidence="1">2-amino-4-hydroxy-6-hydroxymethyldihydropteridine pyrophosphokinase</fullName>
    </alternativeName>
    <alternativeName>
        <fullName evidence="1">6-hydroxymethyl-7,8-dihydropterin diphosphokinase</fullName>
        <shortName evidence="1">6-HMPDK</shortName>
    </alternativeName>
    <alternativeName>
        <fullName evidence="1">7,8-dihydro-6-hydroxymethylpterin diphosphokinase</fullName>
    </alternativeName>
    <alternativeName>
        <fullName evidence="1">7,8-dihydro-6-hydroxymethylpterin pyrophosphokinase</fullName>
        <shortName evidence="1">PPPK</shortName>
    </alternativeName>
</protein>
<organism evidence="3 4">
    <name type="scientific">Halodesulfurarchaeum formicicum</name>
    <dbReference type="NCBI Taxonomy" id="1873524"/>
    <lineage>
        <taxon>Archaea</taxon>
        <taxon>Methanobacteriati</taxon>
        <taxon>Methanobacteriota</taxon>
        <taxon>Stenosarchaea group</taxon>
        <taxon>Halobacteria</taxon>
        <taxon>Halobacteriales</taxon>
        <taxon>Halobacteriaceae</taxon>
        <taxon>Halodesulfurarchaeum</taxon>
    </lineage>
</organism>
<dbReference type="GO" id="GO:0003848">
    <property type="term" value="F:2-amino-4-hydroxy-6-hydroxymethyldihydropteridine diphosphokinase activity"/>
    <property type="evidence" value="ECO:0007669"/>
    <property type="project" value="UniProtKB-UniRule"/>
</dbReference>
<feature type="domain" description="6-hydroxymethylpterin diphosphokinase MptE-like" evidence="2">
    <location>
        <begin position="44"/>
        <end position="181"/>
    </location>
</feature>
<dbReference type="PATRIC" id="fig|1855411.3.peg.1070"/>
<dbReference type="STRING" id="1873524.HSR6_1107"/>
<comment type="cofactor">
    <cofactor evidence="1">
        <name>Mg(2+)</name>
        <dbReference type="ChEBI" id="CHEBI:18420"/>
    </cofactor>
</comment>
<reference evidence="3 4" key="1">
    <citation type="submission" date="2016-06" db="EMBL/GenBank/DDBJ databases">
        <title>Discovery of anaerobic lithoheterotrophic haloarchaeon capable of sulfur respiration by hydrogen and formate.</title>
        <authorList>
            <person name="Sorokin D.Y."/>
            <person name="Kublanov I.V."/>
            <person name="Roman P."/>
            <person name="Sinninghe Damste J.S."/>
            <person name="Golyshin P.N."/>
            <person name="Rojo D."/>
            <person name="Ciordia S."/>
            <person name="Mena Md.C."/>
            <person name="Ferrer M."/>
            <person name="Smedile F."/>
            <person name="Messina E."/>
            <person name="La Cono V."/>
            <person name="Yakimov M.M."/>
        </authorList>
    </citation>
    <scope>NUCLEOTIDE SEQUENCE [LARGE SCALE GENOMIC DNA]</scope>
    <source>
        <strain evidence="3 4">HTSR1</strain>
    </source>
</reference>
<keyword evidence="1" id="KW-0067">ATP-binding</keyword>
<dbReference type="RefSeq" id="WP_070364956.1">
    <property type="nucleotide sequence ID" value="NZ_CP016070.1"/>
</dbReference>
<evidence type="ECO:0000313" key="4">
    <source>
        <dbReference type="Proteomes" id="UP000185608"/>
    </source>
</evidence>
<dbReference type="HAMAP" id="MF_02131">
    <property type="entry name" value="HMPDK_arch"/>
    <property type="match status" value="1"/>
</dbReference>
<dbReference type="InterPro" id="IPR002826">
    <property type="entry name" value="MptE-like"/>
</dbReference>
<dbReference type="GO" id="GO:0016301">
    <property type="term" value="F:kinase activity"/>
    <property type="evidence" value="ECO:0007669"/>
    <property type="project" value="UniProtKB-KW"/>
</dbReference>
<dbReference type="GeneID" id="29829068"/>
<keyword evidence="1" id="KW-0808">Transferase</keyword>
<comment type="function">
    <text evidence="1">Catalyzes the transfer of diphosphate from ATP to 6-hydroxymethyl-7,8-dihydropterin (6-HMD), leading to 6-hydroxymethyl-7,8-dihydropterin diphosphate (6-HMDP).</text>
</comment>
<comment type="similarity">
    <text evidence="1">Belongs to the archaeal 6-HMPDK family.</text>
</comment>
<dbReference type="KEGG" id="halh:HTSR_1070"/>
<name>A0A1D8S4H3_9EURY</name>
<gene>
    <name evidence="1" type="primary">mptE</name>
    <name evidence="3" type="ORF">HTSR_1070</name>
</gene>
<dbReference type="Proteomes" id="UP000185608">
    <property type="component" value="Chromosome"/>
</dbReference>
<keyword evidence="1" id="KW-0547">Nucleotide-binding</keyword>
<sequence>MKYAAWEPIYERIVADFGYDPTEDRAARDVLSDLVEPFDFDRLDFRGRTVAVAGGSDTLDSELDVLRDADRTVAASGAAAVMEAAGIRPDLVVTDLDKTPETAISLSRAGVPVAAHAHGDNVPAVREYVPRFDGESVFGTTQVEPLDNVYNFGGFTDGDRAAFLADHLGADTLRFPGWDFDDPTVSSEKAHKLRWAARLLGCLERRRNEQFPVLDGRRESIADVPQDTSWRCD</sequence>
<dbReference type="GO" id="GO:0005524">
    <property type="term" value="F:ATP binding"/>
    <property type="evidence" value="ECO:0007669"/>
    <property type="project" value="UniProtKB-UniRule"/>
</dbReference>
<dbReference type="UniPathway" id="UPA00077">
    <property type="reaction ID" value="UER00155"/>
</dbReference>
<dbReference type="EC" id="2.7.6.3" evidence="1"/>
<proteinExistence type="inferred from homology"/>
<dbReference type="GO" id="GO:0046654">
    <property type="term" value="P:tetrahydrofolate biosynthetic process"/>
    <property type="evidence" value="ECO:0007669"/>
    <property type="project" value="UniProtKB-UniRule"/>
</dbReference>
<dbReference type="InterPro" id="IPR027510">
    <property type="entry name" value="HMPDK_MptE"/>
</dbReference>
<accession>A0A1D8S4H3</accession>
<dbReference type="Pfam" id="PF01973">
    <property type="entry name" value="MptE-like"/>
    <property type="match status" value="1"/>
</dbReference>
<evidence type="ECO:0000256" key="1">
    <source>
        <dbReference type="HAMAP-Rule" id="MF_02131"/>
    </source>
</evidence>
<evidence type="ECO:0000313" key="3">
    <source>
        <dbReference type="EMBL" id="AOW80251.1"/>
    </source>
</evidence>
<dbReference type="EMBL" id="CP016070">
    <property type="protein sequence ID" value="AOW80251.1"/>
    <property type="molecule type" value="Genomic_DNA"/>
</dbReference>
<dbReference type="GO" id="GO:0046656">
    <property type="term" value="P:folic acid biosynthetic process"/>
    <property type="evidence" value="ECO:0007669"/>
    <property type="project" value="UniProtKB-KW"/>
</dbReference>
<dbReference type="GO" id="GO:0000287">
    <property type="term" value="F:magnesium ion binding"/>
    <property type="evidence" value="ECO:0007669"/>
    <property type="project" value="UniProtKB-UniRule"/>
</dbReference>